<comment type="similarity">
    <text evidence="1 2">Belongs to the glycosyl hydrolase 1 family.</text>
</comment>
<dbReference type="InterPro" id="IPR017853">
    <property type="entry name" value="GH"/>
</dbReference>
<evidence type="ECO:0000313" key="3">
    <source>
        <dbReference type="EMBL" id="KAH7315285.1"/>
    </source>
</evidence>
<dbReference type="EMBL" id="CM035426">
    <property type="protein sequence ID" value="KAH7315285.1"/>
    <property type="molecule type" value="Genomic_DNA"/>
</dbReference>
<dbReference type="AlphaFoldDB" id="A0A8T2S9B8"/>
<dbReference type="GO" id="GO:0008422">
    <property type="term" value="F:beta-glucosidase activity"/>
    <property type="evidence" value="ECO:0007669"/>
    <property type="project" value="TreeGrafter"/>
</dbReference>
<comment type="caution">
    <text evidence="3">The sequence shown here is derived from an EMBL/GenBank/DDBJ whole genome shotgun (WGS) entry which is preliminary data.</text>
</comment>
<dbReference type="PANTHER" id="PTHR10353:SF316">
    <property type="entry name" value="GLYCOSIDE HYDROLASE FAMILY 1 PROTEIN"/>
    <property type="match status" value="1"/>
</dbReference>
<dbReference type="Pfam" id="PF00232">
    <property type="entry name" value="Glyco_hydro_1"/>
    <property type="match status" value="2"/>
</dbReference>
<dbReference type="PANTHER" id="PTHR10353">
    <property type="entry name" value="GLYCOSYL HYDROLASE"/>
    <property type="match status" value="1"/>
</dbReference>
<dbReference type="OrthoDB" id="65569at2759"/>
<dbReference type="InterPro" id="IPR001360">
    <property type="entry name" value="Glyco_hydro_1"/>
</dbReference>
<dbReference type="PRINTS" id="PR00131">
    <property type="entry name" value="GLHYDRLASE1"/>
</dbReference>
<keyword evidence="4" id="KW-1185">Reference proteome</keyword>
<protein>
    <recommendedName>
        <fullName evidence="5">Beta-glucosidase</fullName>
    </recommendedName>
</protein>
<dbReference type="GO" id="GO:0005975">
    <property type="term" value="P:carbohydrate metabolic process"/>
    <property type="evidence" value="ECO:0007669"/>
    <property type="project" value="InterPro"/>
</dbReference>
<sequence length="577" mass="65288">MANCLGICTVGALAALLIYAAACSILLPYVLRPPRLLPLEHLASASEDAILADFFERDGSRFFFGVATAPAHVEDDLNDSWVEFARREDRPVAAWRDVPSPGLRLRFWSDPETELDLVQEMGVTVLRLGVDWGRLIPSEPLRGVAAAVDPAAVDGYLHILRSARNRGLRTMVTLFHHSLPRWALGYGGWTDSRTISYFREFAAFCRESFGHLVDYWVTFNEPHIFALFSHCLGTWPPGRRPSFLGATFCFSRFGSYGRAMNNIVEAHKAAYAALHVTGRGDYDSPVGVAHHVGVIRPYSLMDVPLVIVARWLMQYSWIDLIQEHLDFCGLNFYGQEVLSFAGLMLDEDEEYSEAGRGVYPDGLYEVLLAFHNRYKNPRTGQPPFRYIITENGIADDRDVIRRPYLVEHLLAVSAARRAGVPVDGYLHWTISDNWEWSDGYCPKFGLVSVDRIHNLTRHHRPSFYLYKQIAESGIVSKAQRHAAWSALQRELGEGGLRPFCRKTDRFGRMWAEGLDAPILRPISERNWRLGHYVINGMLKYVVRCAEVAAMRLNDAVELLTQLSGNWASRQERGGEEL</sequence>
<evidence type="ECO:0000256" key="2">
    <source>
        <dbReference type="RuleBase" id="RU003690"/>
    </source>
</evidence>
<dbReference type="SUPFAM" id="SSF51445">
    <property type="entry name" value="(Trans)glycosidases"/>
    <property type="match status" value="1"/>
</dbReference>
<dbReference type="Proteomes" id="UP000825935">
    <property type="component" value="Chromosome 21"/>
</dbReference>
<dbReference type="Gene3D" id="3.20.20.80">
    <property type="entry name" value="Glycosidases"/>
    <property type="match status" value="1"/>
</dbReference>
<dbReference type="OMA" id="ICAQKRW"/>
<organism evidence="3 4">
    <name type="scientific">Ceratopteris richardii</name>
    <name type="common">Triangle waterfern</name>
    <dbReference type="NCBI Taxonomy" id="49495"/>
    <lineage>
        <taxon>Eukaryota</taxon>
        <taxon>Viridiplantae</taxon>
        <taxon>Streptophyta</taxon>
        <taxon>Embryophyta</taxon>
        <taxon>Tracheophyta</taxon>
        <taxon>Polypodiopsida</taxon>
        <taxon>Polypodiidae</taxon>
        <taxon>Polypodiales</taxon>
        <taxon>Pteridineae</taxon>
        <taxon>Pteridaceae</taxon>
        <taxon>Parkerioideae</taxon>
        <taxon>Ceratopteris</taxon>
    </lineage>
</organism>
<evidence type="ECO:0000256" key="1">
    <source>
        <dbReference type="ARBA" id="ARBA00010838"/>
    </source>
</evidence>
<reference evidence="3" key="1">
    <citation type="submission" date="2021-08" db="EMBL/GenBank/DDBJ databases">
        <title>WGS assembly of Ceratopteris richardii.</title>
        <authorList>
            <person name="Marchant D.B."/>
            <person name="Chen G."/>
            <person name="Jenkins J."/>
            <person name="Shu S."/>
            <person name="Leebens-Mack J."/>
            <person name="Grimwood J."/>
            <person name="Schmutz J."/>
            <person name="Soltis P."/>
            <person name="Soltis D."/>
            <person name="Chen Z.-H."/>
        </authorList>
    </citation>
    <scope>NUCLEOTIDE SEQUENCE</scope>
    <source>
        <strain evidence="3">Whitten #5841</strain>
        <tissue evidence="3">Leaf</tissue>
    </source>
</reference>
<proteinExistence type="inferred from homology"/>
<gene>
    <name evidence="3" type="ORF">KP509_21G042900</name>
</gene>
<evidence type="ECO:0000313" key="4">
    <source>
        <dbReference type="Proteomes" id="UP000825935"/>
    </source>
</evidence>
<name>A0A8T2S9B8_CERRI</name>
<accession>A0A8T2S9B8</accession>
<evidence type="ECO:0008006" key="5">
    <source>
        <dbReference type="Google" id="ProtNLM"/>
    </source>
</evidence>